<reference evidence="2 3" key="1">
    <citation type="journal article" date="2024" name="Anaerobe">
        <title>The identification of Finegoldia dalianensis sp. nov., isolated from the pus of a patient with skin abscess and genomic analysis of the strains belonging to Finegoldia genus.</title>
        <authorList>
            <person name="Li Y."/>
            <person name="Wang Y."/>
            <person name="Xiao D."/>
            <person name="Wang J."/>
            <person name="Jin D."/>
        </authorList>
    </citation>
    <scope>NUCLEOTIDE SEQUENCE [LARGE SCALE GENOMIC DNA]</scope>
    <source>
        <strain evidence="2 3">LY240594</strain>
    </source>
</reference>
<evidence type="ECO:0000256" key="1">
    <source>
        <dbReference type="SAM" id="MobiDB-lite"/>
    </source>
</evidence>
<evidence type="ECO:0000313" key="3">
    <source>
        <dbReference type="Proteomes" id="UP001634413"/>
    </source>
</evidence>
<dbReference type="RefSeq" id="WP_412701958.1">
    <property type="nucleotide sequence ID" value="NZ_JBDLBQ010000007.1"/>
</dbReference>
<sequence>MGEYIKFENYEESNLNDELKNLISSVEEISDFYVDFKNEYNEDSLTYQTTEDQTKVVLTQYLDKLKEANISPIEMDKSISDLVGDGYIKKEEKVNTLGKKNSLLNDLNLNDTKEDREKASKVLNKFFDLDTISKEVFLGLRKGEKRSNIDYGSYVENPSIFYKVNKDVRASNIGMEPEDVISDLCQRVYSRIKDGLNLNLLNKSFQDGTTNVEENTKKDTLKFSKEEIEEIEKLASDFANNKIKLNDLTPEQSNLRQSFINSIARYTRSSSLAEIGTVISRSEETRINSRISSTLADSQQYIKQAMSVLKEQNKEINQENVKTVANEICSDKGIKLKISDRTVNEYFTKEEINRNTKSINDTVTNESDSVELSERIENSKYPSPSETLMQSCDRAEKFMFMANKNMLAYQIAEYFKDNMKTNGNEAGLTKDHVLEQLKIDLGINKVEYNEKTQQEELVIPNEKLNKDFDNLINASLEDFKTIKEEFQVEHEKQLKDLTNKLDDMYLTSDRGKIDYITFNQNYINIVKERNEQTIADVINEYNQTSVEGLTASDLADQINMKLKDNINHDTSKCKDVYISHSMKNYEQAIKSQDTYISQRSLPDIIQATTGNYEVKVNSNDFSENSLEAVSKLDRFVDFRDENNELTALAMDIYGNNTSFDNIKQAFEKENVVCYIAETEENMLKDKVDNENLENHYKVIIPLDKPVEIGYNNSKVGCNERNKIELFVSDIMDKVENLSQKNEGKITSVNISHVNTSELYKANTFLDDGFKNNRQDFLIQSQKQFNPTEYCKKHDYLKDDGFVNTIADIKESSLSNPKDLYNNLLSNMTKNLSIEKELKVVNSGLNEITNTIKNKMIELQENAKESVENLREGLDHDSYDDRNLSDNIKRDQDGFEMA</sequence>
<name>A0ABW9KG96_9FIRM</name>
<dbReference type="Proteomes" id="UP001634413">
    <property type="component" value="Unassembled WGS sequence"/>
</dbReference>
<comment type="caution">
    <text evidence="2">The sequence shown here is derived from an EMBL/GenBank/DDBJ whole genome shotgun (WGS) entry which is preliminary data.</text>
</comment>
<accession>A0ABW9KG96</accession>
<proteinExistence type="predicted"/>
<evidence type="ECO:0000313" key="2">
    <source>
        <dbReference type="EMBL" id="MFN2102811.1"/>
    </source>
</evidence>
<protein>
    <recommendedName>
        <fullName evidence="4">Conjugal transfer protein</fullName>
    </recommendedName>
</protein>
<keyword evidence="3" id="KW-1185">Reference proteome</keyword>
<feature type="region of interest" description="Disordered" evidence="1">
    <location>
        <begin position="872"/>
        <end position="897"/>
    </location>
</feature>
<organism evidence="2 3">
    <name type="scientific">Finegoldia dalianensis</name>
    <dbReference type="NCBI Taxonomy" id="3145239"/>
    <lineage>
        <taxon>Bacteria</taxon>
        <taxon>Bacillati</taxon>
        <taxon>Bacillota</taxon>
        <taxon>Tissierellia</taxon>
        <taxon>Tissierellales</taxon>
        <taxon>Peptoniphilaceae</taxon>
        <taxon>Finegoldia</taxon>
    </lineage>
</organism>
<dbReference type="EMBL" id="JBDLBQ010000007">
    <property type="protein sequence ID" value="MFN2102811.1"/>
    <property type="molecule type" value="Genomic_DNA"/>
</dbReference>
<evidence type="ECO:0008006" key="4">
    <source>
        <dbReference type="Google" id="ProtNLM"/>
    </source>
</evidence>
<gene>
    <name evidence="2" type="ORF">ABDJ34_07850</name>
</gene>